<feature type="domain" description="SAF" evidence="5">
    <location>
        <begin position="98"/>
        <end position="160"/>
    </location>
</feature>
<dbReference type="STRING" id="86166.TAGGR_1420"/>
<dbReference type="Gene3D" id="3.90.1210.10">
    <property type="entry name" value="Antifreeze-like/N-acetylneuraminic acid synthase C-terminal domain"/>
    <property type="match status" value="1"/>
</dbReference>
<dbReference type="GO" id="GO:0044780">
    <property type="term" value="P:bacterial-type flagellum assembly"/>
    <property type="evidence" value="ECO:0007669"/>
    <property type="project" value="InterPro"/>
</dbReference>
<keyword evidence="7" id="KW-1185">Reference proteome</keyword>
<dbReference type="NCBIfam" id="TIGR03170">
    <property type="entry name" value="flgA_cterm"/>
    <property type="match status" value="1"/>
</dbReference>
<accession>A0A0U9HTW7</accession>
<reference evidence="7" key="1">
    <citation type="submission" date="2016-01" db="EMBL/GenBank/DDBJ databases">
        <title>Draft genome sequence of Thermodesulfovibrio aggregans strain TGE-P1.</title>
        <authorList>
            <person name="Sekiguchi Y."/>
            <person name="Ohashi A."/>
            <person name="Matsuura N."/>
            <person name="Tourlousse M.D."/>
        </authorList>
    </citation>
    <scope>NUCLEOTIDE SEQUENCE [LARGE SCALE GENOMIC DNA]</scope>
    <source>
        <strain evidence="7">TGE-P1</strain>
    </source>
</reference>
<dbReference type="Gene3D" id="2.30.30.760">
    <property type="match status" value="1"/>
</dbReference>
<dbReference type="OrthoDB" id="9786958at2"/>
<sequence length="223" mass="25117">MGRVLILLIVFILVWVNSPIFASDNSLLYQLLSREIKKISSDREIQIGQIKFIGFEPQRSCIPENLKIREIKRPSSVEFTFICAGRQYRALANYEVLTTIYVTQRPLKRGESVKEEDILEIKKPLSRIPVGTITDRSLIIGKVAKRNLARGLIIKEDYLYPDTPVKKGSKVNVIVDAGQVTIMTEGVLKSDAVVGGSARVQCFQTGKEIVGKLEDKDRVRVEL</sequence>
<evidence type="ECO:0000313" key="6">
    <source>
        <dbReference type="EMBL" id="GAQ94241.1"/>
    </source>
</evidence>
<dbReference type="SMART" id="SM00858">
    <property type="entry name" value="SAF"/>
    <property type="match status" value="1"/>
</dbReference>
<dbReference type="RefSeq" id="WP_059175709.1">
    <property type="nucleotide sequence ID" value="NZ_BCNO01000001.1"/>
</dbReference>
<proteinExistence type="inferred from homology"/>
<dbReference type="InterPro" id="IPR017585">
    <property type="entry name" value="SAF_FlgA"/>
</dbReference>
<gene>
    <name evidence="6" type="ORF">TAGGR_1420</name>
</gene>
<evidence type="ECO:0000256" key="2">
    <source>
        <dbReference type="ARBA" id="ARBA00022729"/>
    </source>
</evidence>
<keyword evidence="4" id="KW-1005">Bacterial flagellum biogenesis</keyword>
<dbReference type="InterPro" id="IPR039246">
    <property type="entry name" value="Flagellar_FlgA"/>
</dbReference>
<comment type="function">
    <text evidence="4">Involved in the assembly process of the P-ring formation. It may associate with FlgF on the rod constituting a structure essential for the P-ring assembly or may act as a modulator protein for the P-ring assembly.</text>
</comment>
<keyword evidence="6" id="KW-0282">Flagellum</keyword>
<evidence type="ECO:0000256" key="1">
    <source>
        <dbReference type="ARBA" id="ARBA00004418"/>
    </source>
</evidence>
<keyword evidence="6" id="KW-0969">Cilium</keyword>
<comment type="caution">
    <text evidence="6">The sequence shown here is derived from an EMBL/GenBank/DDBJ whole genome shotgun (WGS) entry which is preliminary data.</text>
</comment>
<evidence type="ECO:0000259" key="5">
    <source>
        <dbReference type="SMART" id="SM00858"/>
    </source>
</evidence>
<dbReference type="PANTHER" id="PTHR36307">
    <property type="entry name" value="FLAGELLA BASAL BODY P-RING FORMATION PROTEIN FLGA"/>
    <property type="match status" value="1"/>
</dbReference>
<dbReference type="Pfam" id="PF13144">
    <property type="entry name" value="ChapFlgA"/>
    <property type="match status" value="1"/>
</dbReference>
<evidence type="ECO:0000256" key="4">
    <source>
        <dbReference type="RuleBase" id="RU362063"/>
    </source>
</evidence>
<name>A0A0U9HTW7_9BACT</name>
<protein>
    <recommendedName>
        <fullName evidence="4">Flagella basal body P-ring formation protein FlgA</fullName>
    </recommendedName>
</protein>
<evidence type="ECO:0000313" key="7">
    <source>
        <dbReference type="Proteomes" id="UP000054976"/>
    </source>
</evidence>
<dbReference type="Proteomes" id="UP000054976">
    <property type="component" value="Unassembled WGS sequence"/>
</dbReference>
<organism evidence="6 7">
    <name type="scientific">Thermodesulfovibrio aggregans</name>
    <dbReference type="NCBI Taxonomy" id="86166"/>
    <lineage>
        <taxon>Bacteria</taxon>
        <taxon>Pseudomonadati</taxon>
        <taxon>Nitrospirota</taxon>
        <taxon>Thermodesulfovibrionia</taxon>
        <taxon>Thermodesulfovibrionales</taxon>
        <taxon>Thermodesulfovibrionaceae</taxon>
        <taxon>Thermodesulfovibrio</taxon>
    </lineage>
</organism>
<dbReference type="EMBL" id="BCNO01000001">
    <property type="protein sequence ID" value="GAQ94241.1"/>
    <property type="molecule type" value="Genomic_DNA"/>
</dbReference>
<dbReference type="CDD" id="cd11614">
    <property type="entry name" value="SAF_CpaB_FlgA_like"/>
    <property type="match status" value="1"/>
</dbReference>
<dbReference type="GO" id="GO:0042597">
    <property type="term" value="C:periplasmic space"/>
    <property type="evidence" value="ECO:0007669"/>
    <property type="project" value="UniProtKB-SubCell"/>
</dbReference>
<keyword evidence="6" id="KW-0966">Cell projection</keyword>
<evidence type="ECO:0000256" key="3">
    <source>
        <dbReference type="ARBA" id="ARBA00022764"/>
    </source>
</evidence>
<comment type="similarity">
    <text evidence="4">Belongs to the FlgA family.</text>
</comment>
<comment type="subcellular location">
    <subcellularLocation>
        <location evidence="1 4">Periplasm</location>
    </subcellularLocation>
</comment>
<dbReference type="AlphaFoldDB" id="A0A0U9HTW7"/>
<dbReference type="PANTHER" id="PTHR36307:SF1">
    <property type="entry name" value="FLAGELLA BASAL BODY P-RING FORMATION PROTEIN FLGA"/>
    <property type="match status" value="1"/>
</dbReference>
<dbReference type="InterPro" id="IPR013974">
    <property type="entry name" value="SAF"/>
</dbReference>
<keyword evidence="2" id="KW-0732">Signal</keyword>
<keyword evidence="3 4" id="KW-0574">Periplasm</keyword>